<name>A0A401TV38_CHIPU</name>
<evidence type="ECO:0000259" key="1">
    <source>
        <dbReference type="Pfam" id="PF21834"/>
    </source>
</evidence>
<dbReference type="Pfam" id="PF21834">
    <property type="entry name" value="DUF6894"/>
    <property type="match status" value="1"/>
</dbReference>
<gene>
    <name evidence="2" type="ORF">chiPu_0030352</name>
</gene>
<dbReference type="EMBL" id="BEZZ01180853">
    <property type="protein sequence ID" value="GCC46488.1"/>
    <property type="molecule type" value="Genomic_DNA"/>
</dbReference>
<protein>
    <recommendedName>
        <fullName evidence="1">DUF6894 domain-containing protein</fullName>
    </recommendedName>
</protein>
<evidence type="ECO:0000313" key="2">
    <source>
        <dbReference type="EMBL" id="GCC46488.1"/>
    </source>
</evidence>
<proteinExistence type="predicted"/>
<feature type="domain" description="DUF6894" evidence="1">
    <location>
        <begin position="3"/>
        <end position="69"/>
    </location>
</feature>
<sequence length="85" mass="9791">MVRYFFDIRDGTGLYPDEEGLEFEDQRAAELEAARTLGELARDLASLDDRHDFAIEVRTEGGPVFKVVFVFEATHLRQQGSLNWR</sequence>
<reference evidence="2 3" key="1">
    <citation type="journal article" date="2018" name="Nat. Ecol. Evol.">
        <title>Shark genomes provide insights into elasmobranch evolution and the origin of vertebrates.</title>
        <authorList>
            <person name="Hara Y"/>
            <person name="Yamaguchi K"/>
            <person name="Onimaru K"/>
            <person name="Kadota M"/>
            <person name="Koyanagi M"/>
            <person name="Keeley SD"/>
            <person name="Tatsumi K"/>
            <person name="Tanaka K"/>
            <person name="Motone F"/>
            <person name="Kageyama Y"/>
            <person name="Nozu R"/>
            <person name="Adachi N"/>
            <person name="Nishimura O"/>
            <person name="Nakagawa R"/>
            <person name="Tanegashima C"/>
            <person name="Kiyatake I"/>
            <person name="Matsumoto R"/>
            <person name="Murakumo K"/>
            <person name="Nishida K"/>
            <person name="Terakita A"/>
            <person name="Kuratani S"/>
            <person name="Sato K"/>
            <person name="Hyodo S Kuraku.S."/>
        </authorList>
    </citation>
    <scope>NUCLEOTIDE SEQUENCE [LARGE SCALE GENOMIC DNA]</scope>
</reference>
<dbReference type="AlphaFoldDB" id="A0A401TV38"/>
<evidence type="ECO:0000313" key="3">
    <source>
        <dbReference type="Proteomes" id="UP000287033"/>
    </source>
</evidence>
<keyword evidence="3" id="KW-1185">Reference proteome</keyword>
<dbReference type="Proteomes" id="UP000287033">
    <property type="component" value="Unassembled WGS sequence"/>
</dbReference>
<organism evidence="2 3">
    <name type="scientific">Chiloscyllium punctatum</name>
    <name type="common">Brownbanded bambooshark</name>
    <name type="synonym">Hemiscyllium punctatum</name>
    <dbReference type="NCBI Taxonomy" id="137246"/>
    <lineage>
        <taxon>Eukaryota</taxon>
        <taxon>Metazoa</taxon>
        <taxon>Chordata</taxon>
        <taxon>Craniata</taxon>
        <taxon>Vertebrata</taxon>
        <taxon>Chondrichthyes</taxon>
        <taxon>Elasmobranchii</taxon>
        <taxon>Galeomorphii</taxon>
        <taxon>Galeoidea</taxon>
        <taxon>Orectolobiformes</taxon>
        <taxon>Hemiscylliidae</taxon>
        <taxon>Chiloscyllium</taxon>
    </lineage>
</organism>
<dbReference type="InterPro" id="IPR054189">
    <property type="entry name" value="DUF6894"/>
</dbReference>
<comment type="caution">
    <text evidence="2">The sequence shown here is derived from an EMBL/GenBank/DDBJ whole genome shotgun (WGS) entry which is preliminary data.</text>
</comment>
<accession>A0A401TV38</accession>